<evidence type="ECO:0000313" key="2">
    <source>
        <dbReference type="EMBL" id="KGO84787.1"/>
    </source>
</evidence>
<comment type="caution">
    <text evidence="2">The sequence shown here is derived from an EMBL/GenBank/DDBJ whole genome shotgun (WGS) entry which is preliminary data.</text>
</comment>
<accession>A0A0A2LWP9</accession>
<evidence type="ECO:0000256" key="1">
    <source>
        <dbReference type="SAM" id="Phobius"/>
    </source>
</evidence>
<name>A0A0A2LWP9_9FLAO</name>
<keyword evidence="3" id="KW-1185">Reference proteome</keyword>
<sequence length="110" mass="13518">MILIASKYIVPKGYIGITLYPFIIVRERQLMQHPVLLNHERIHLRQQAELLILPFYVWYVIEYLIRLLMYRNRKQAYRNIGFEREAYANESNPGYLKHRQFWNFLKFINT</sequence>
<feature type="transmembrane region" description="Helical" evidence="1">
    <location>
        <begin position="50"/>
        <end position="69"/>
    </location>
</feature>
<dbReference type="RefSeq" id="WP_020215162.1">
    <property type="nucleotide sequence ID" value="NZ_JRLX01000037.1"/>
</dbReference>
<keyword evidence="1" id="KW-1133">Transmembrane helix</keyword>
<dbReference type="eggNOG" id="ENOG5032RMQ">
    <property type="taxonomic scope" value="Bacteria"/>
</dbReference>
<organism evidence="2 3">
    <name type="scientific">Flavobacterium rivuli WB 3.3-2 = DSM 21788</name>
    <dbReference type="NCBI Taxonomy" id="1121895"/>
    <lineage>
        <taxon>Bacteria</taxon>
        <taxon>Pseudomonadati</taxon>
        <taxon>Bacteroidota</taxon>
        <taxon>Flavobacteriia</taxon>
        <taxon>Flavobacteriales</taxon>
        <taxon>Flavobacteriaceae</taxon>
        <taxon>Flavobacterium</taxon>
    </lineage>
</organism>
<dbReference type="Proteomes" id="UP000030152">
    <property type="component" value="Unassembled WGS sequence"/>
</dbReference>
<dbReference type="AlphaFoldDB" id="A0A0A2LWP9"/>
<evidence type="ECO:0000313" key="3">
    <source>
        <dbReference type="Proteomes" id="UP000030152"/>
    </source>
</evidence>
<reference evidence="2 3" key="1">
    <citation type="submission" date="2013-09" db="EMBL/GenBank/DDBJ databases">
        <authorList>
            <person name="Zeng Z."/>
            <person name="Chen C."/>
        </authorList>
    </citation>
    <scope>NUCLEOTIDE SEQUENCE [LARGE SCALE GENOMIC DNA]</scope>
    <source>
        <strain evidence="2 3">WB 3.3-2</strain>
    </source>
</reference>
<keyword evidence="1" id="KW-0812">Transmembrane</keyword>
<dbReference type="OrthoDB" id="1027344at2"/>
<gene>
    <name evidence="2" type="ORF">Q765_19740</name>
</gene>
<dbReference type="STRING" id="1121895.GCA_000378485_03984"/>
<protein>
    <submittedName>
        <fullName evidence="2">Membrane protein</fullName>
    </submittedName>
</protein>
<dbReference type="EMBL" id="JRLX01000037">
    <property type="protein sequence ID" value="KGO84787.1"/>
    <property type="molecule type" value="Genomic_DNA"/>
</dbReference>
<proteinExistence type="predicted"/>
<keyword evidence="1" id="KW-0472">Membrane</keyword>